<proteinExistence type="predicted"/>
<dbReference type="Pfam" id="PF13181">
    <property type="entry name" value="TPR_8"/>
    <property type="match status" value="1"/>
</dbReference>
<dbReference type="Pfam" id="PF13424">
    <property type="entry name" value="TPR_12"/>
    <property type="match status" value="1"/>
</dbReference>
<evidence type="ECO:0000313" key="9">
    <source>
        <dbReference type="Proteomes" id="UP000663887"/>
    </source>
</evidence>
<evidence type="ECO:0008006" key="10">
    <source>
        <dbReference type="Google" id="ProtNLM"/>
    </source>
</evidence>
<dbReference type="EMBL" id="CAJOBF010004707">
    <property type="protein sequence ID" value="CAF4149816.1"/>
    <property type="molecule type" value="Genomic_DNA"/>
</dbReference>
<dbReference type="EMBL" id="CAJOBG010000528">
    <property type="protein sequence ID" value="CAF3825754.1"/>
    <property type="molecule type" value="Genomic_DNA"/>
</dbReference>
<comment type="caution">
    <text evidence="4">The sequence shown here is derived from an EMBL/GenBank/DDBJ whole genome shotgun (WGS) entry which is preliminary data.</text>
</comment>
<feature type="repeat" description="TPR" evidence="3">
    <location>
        <begin position="529"/>
        <end position="562"/>
    </location>
</feature>
<evidence type="ECO:0000313" key="8">
    <source>
        <dbReference type="Proteomes" id="UP000663866"/>
    </source>
</evidence>
<dbReference type="Proteomes" id="UP000663856">
    <property type="component" value="Unassembled WGS sequence"/>
</dbReference>
<dbReference type="Proteomes" id="UP000663842">
    <property type="component" value="Unassembled WGS sequence"/>
</dbReference>
<dbReference type="InterPro" id="IPR019734">
    <property type="entry name" value="TPR_rpt"/>
</dbReference>
<evidence type="ECO:0000313" key="7">
    <source>
        <dbReference type="EMBL" id="CAF4149816.1"/>
    </source>
</evidence>
<feature type="repeat" description="TPR" evidence="3">
    <location>
        <begin position="409"/>
        <end position="442"/>
    </location>
</feature>
<feature type="repeat" description="TPR" evidence="3">
    <location>
        <begin position="487"/>
        <end position="520"/>
    </location>
</feature>
<dbReference type="InterPro" id="IPR011990">
    <property type="entry name" value="TPR-like_helical_dom_sf"/>
</dbReference>
<dbReference type="Proteomes" id="UP000663866">
    <property type="component" value="Unassembled WGS sequence"/>
</dbReference>
<evidence type="ECO:0000256" key="3">
    <source>
        <dbReference type="PROSITE-ProRule" id="PRU00339"/>
    </source>
</evidence>
<reference evidence="4" key="1">
    <citation type="submission" date="2021-02" db="EMBL/GenBank/DDBJ databases">
        <authorList>
            <person name="Nowell W R."/>
        </authorList>
    </citation>
    <scope>NUCLEOTIDE SEQUENCE</scope>
</reference>
<dbReference type="Pfam" id="PF13374">
    <property type="entry name" value="TPR_10"/>
    <property type="match status" value="1"/>
</dbReference>
<evidence type="ECO:0000256" key="1">
    <source>
        <dbReference type="ARBA" id="ARBA00022737"/>
    </source>
</evidence>
<dbReference type="SUPFAM" id="SSF81901">
    <property type="entry name" value="HCP-like"/>
    <property type="match status" value="1"/>
</dbReference>
<evidence type="ECO:0000313" key="5">
    <source>
        <dbReference type="EMBL" id="CAF2155050.1"/>
    </source>
</evidence>
<dbReference type="EMBL" id="CAJNRF010014116">
    <property type="protein sequence ID" value="CAF2155050.1"/>
    <property type="molecule type" value="Genomic_DNA"/>
</dbReference>
<keyword evidence="1" id="KW-0677">Repeat</keyword>
<dbReference type="PANTHER" id="PTHR45641">
    <property type="entry name" value="TETRATRICOPEPTIDE REPEAT PROTEIN (AFU_ORTHOLOGUE AFUA_6G03870)"/>
    <property type="match status" value="1"/>
</dbReference>
<dbReference type="AlphaFoldDB" id="A0A816UHD8"/>
<dbReference type="PROSITE" id="PS50005">
    <property type="entry name" value="TPR"/>
    <property type="match status" value="4"/>
</dbReference>
<dbReference type="Gene3D" id="1.25.40.10">
    <property type="entry name" value="Tetratricopeptide repeat domain"/>
    <property type="match status" value="2"/>
</dbReference>
<name>A0A816UHD8_9BILA</name>
<keyword evidence="8" id="KW-1185">Reference proteome</keyword>
<dbReference type="PANTHER" id="PTHR45641:SF19">
    <property type="entry name" value="NEPHROCYSTIN-3"/>
    <property type="match status" value="1"/>
</dbReference>
<organism evidence="4 9">
    <name type="scientific">Rotaria magnacalcarata</name>
    <dbReference type="NCBI Taxonomy" id="392030"/>
    <lineage>
        <taxon>Eukaryota</taxon>
        <taxon>Metazoa</taxon>
        <taxon>Spiralia</taxon>
        <taxon>Gnathifera</taxon>
        <taxon>Rotifera</taxon>
        <taxon>Eurotatoria</taxon>
        <taxon>Bdelloidea</taxon>
        <taxon>Philodinida</taxon>
        <taxon>Philodinidae</taxon>
        <taxon>Rotaria</taxon>
    </lineage>
</organism>
<dbReference type="EMBL" id="CAJNRG010009476">
    <property type="protein sequence ID" value="CAF2114167.1"/>
    <property type="molecule type" value="Genomic_DNA"/>
</dbReference>
<sequence length="628" mass="76049">MDMEEENIESYSLIWFDSSSNNNDYKKKFEEKLRSSINFIKIFIDENEFLNYIEAISNDEKLILIINSKSAQHIISRIHQLEQILSIYFFSLNIRKHQIWTKLFYKIKCVVNDYDELICQILYDQKERFLNKIDETISITKINDSNKKDEDLLFNCLINIKVNLNDKNELITLLENNYRNNPTELLLIKEFHEEYLSSKSIWWLTRYCFISKIINKLIINKSFKMLFLMRFFFQDIYKEIQLNKSIDKSFRLYKSQLITKKQLESLKNSIGDEILINNFLFTYLIRKTSFSHLKNLNISENFHGILFEIDIDSNLNQDKYYSNINLLSYSAKEQIILFMIGSIFKIINIEYYDNNISIIHMIYQNKNSIKRIENFDLIHFGYFLTDSNQYDQAFFYFNYLIQNFNENLYEYYNALANISLKQNQYDLSLKFYQKLIQLNNSKELSSIYNNIAFVYFKKIDFQQSLKYYQMNLNILKENFNENYPFIIESYNNIALIYKSDHKYENALEYYENILFIYDNYCLHKNSDKAISYYNIGLIYYYLKKFNLSLEYYNKSLDIYNEILPLKHYLISVIYENIANIYYDLNDVNQSFLYYQKANEIYQNLFSSKHPDVLQIKIIINRIKTKLNI</sequence>
<accession>A0A816UHD8</accession>
<evidence type="ECO:0000313" key="6">
    <source>
        <dbReference type="EMBL" id="CAF3825754.1"/>
    </source>
</evidence>
<dbReference type="Proteomes" id="UP000663887">
    <property type="component" value="Unassembled WGS sequence"/>
</dbReference>
<protein>
    <recommendedName>
        <fullName evidence="10">Tetratricopeptide repeat protein</fullName>
    </recommendedName>
</protein>
<feature type="repeat" description="TPR" evidence="3">
    <location>
        <begin position="445"/>
        <end position="478"/>
    </location>
</feature>
<evidence type="ECO:0000313" key="4">
    <source>
        <dbReference type="EMBL" id="CAF2114167.1"/>
    </source>
</evidence>
<keyword evidence="2 3" id="KW-0802">TPR repeat</keyword>
<evidence type="ECO:0000256" key="2">
    <source>
        <dbReference type="ARBA" id="ARBA00022803"/>
    </source>
</evidence>
<dbReference type="SMART" id="SM00028">
    <property type="entry name" value="TPR"/>
    <property type="match status" value="5"/>
</dbReference>
<gene>
    <name evidence="6" type="ORF">OVN521_LOCUS5335</name>
    <name evidence="7" type="ORF">UXM345_LOCUS25055</name>
    <name evidence="5" type="ORF">WKI299_LOCUS31097</name>
    <name evidence="4" type="ORF">XDN619_LOCUS21357</name>
</gene>